<sequence length="321" mass="34177">MPGIWKPMWSMATSQAGAADAAEVVEVGVDEWARRGERGQSDSEAVCAYRVATARLAEAGSCGIGSAVGCVLVETLRRHSPLSLVSCKVAVARGSRGDAEAEVTAGAGSRTFRPLSRSGGGGDEPTGGAEPRALLTRQRAAIDFGKEALKAGTSKVVWLDTCLSDWRLVGDLESGPPHLQQQEAGATRLRNARPRLPFCPRSDLPPPPVALPLSPCLAARPGHCGGYLFIQTSRWNHSARLLFCRQHRLAALFQAKSPSAARPQAIDAPAAPATAVQESATLARAPWRRSRDPWTMAAPMDGGQDRRGSNPLWAMPPILRR</sequence>
<reference evidence="1" key="1">
    <citation type="submission" date="2024-12" db="EMBL/GenBank/DDBJ databases">
        <title>Comparative genomics and development of molecular markers within Purpureocillium lilacinum and among Purpureocillium species.</title>
        <authorList>
            <person name="Yeh Z.-Y."/>
            <person name="Ni N.-T."/>
            <person name="Lo P.-H."/>
            <person name="Mushyakhwo K."/>
            <person name="Lin C.-F."/>
            <person name="Nai Y.-S."/>
        </authorList>
    </citation>
    <scope>NUCLEOTIDE SEQUENCE</scope>
    <source>
        <strain evidence="1">NCHU-NPUST-175</strain>
    </source>
</reference>
<dbReference type="Proteomes" id="UP001638806">
    <property type="component" value="Unassembled WGS sequence"/>
</dbReference>
<proteinExistence type="predicted"/>
<gene>
    <name evidence="1" type="ORF">ACCO45_008165</name>
</gene>
<name>A0ACC4DP26_PURLI</name>
<evidence type="ECO:0000313" key="2">
    <source>
        <dbReference type="Proteomes" id="UP001638806"/>
    </source>
</evidence>
<keyword evidence="2" id="KW-1185">Reference proteome</keyword>
<accession>A0ACC4DP26</accession>
<dbReference type="EMBL" id="JBGNUJ010000007">
    <property type="protein sequence ID" value="KAL3957587.1"/>
    <property type="molecule type" value="Genomic_DNA"/>
</dbReference>
<evidence type="ECO:0000313" key="1">
    <source>
        <dbReference type="EMBL" id="KAL3957587.1"/>
    </source>
</evidence>
<protein>
    <submittedName>
        <fullName evidence="1">Uncharacterized protein</fullName>
    </submittedName>
</protein>
<organism evidence="1 2">
    <name type="scientific">Purpureocillium lilacinum</name>
    <name type="common">Paecilomyces lilacinus</name>
    <dbReference type="NCBI Taxonomy" id="33203"/>
    <lineage>
        <taxon>Eukaryota</taxon>
        <taxon>Fungi</taxon>
        <taxon>Dikarya</taxon>
        <taxon>Ascomycota</taxon>
        <taxon>Pezizomycotina</taxon>
        <taxon>Sordariomycetes</taxon>
        <taxon>Hypocreomycetidae</taxon>
        <taxon>Hypocreales</taxon>
        <taxon>Ophiocordycipitaceae</taxon>
        <taxon>Purpureocillium</taxon>
    </lineage>
</organism>
<comment type="caution">
    <text evidence="1">The sequence shown here is derived from an EMBL/GenBank/DDBJ whole genome shotgun (WGS) entry which is preliminary data.</text>
</comment>